<organism evidence="2 3">
    <name type="scientific">Caenorhabditis briggsae</name>
    <dbReference type="NCBI Taxonomy" id="6238"/>
    <lineage>
        <taxon>Eukaryota</taxon>
        <taxon>Metazoa</taxon>
        <taxon>Ecdysozoa</taxon>
        <taxon>Nematoda</taxon>
        <taxon>Chromadorea</taxon>
        <taxon>Rhabditida</taxon>
        <taxon>Rhabditina</taxon>
        <taxon>Rhabditomorpha</taxon>
        <taxon>Rhabditoidea</taxon>
        <taxon>Rhabditidae</taxon>
        <taxon>Peloderinae</taxon>
        <taxon>Caenorhabditis</taxon>
    </lineage>
</organism>
<feature type="transmembrane region" description="Helical" evidence="1">
    <location>
        <begin position="534"/>
        <end position="555"/>
    </location>
</feature>
<keyword evidence="1" id="KW-0472">Membrane</keyword>
<feature type="transmembrane region" description="Helical" evidence="1">
    <location>
        <begin position="128"/>
        <end position="149"/>
    </location>
</feature>
<feature type="transmembrane region" description="Helical" evidence="1">
    <location>
        <begin position="87"/>
        <end position="107"/>
    </location>
</feature>
<dbReference type="PANTHER" id="PTHR10664:SF20">
    <property type="entry name" value="SERPENTINE RECEPTOR, CLASS BC (CLASS B-LIKE)"/>
    <property type="match status" value="1"/>
</dbReference>
<feature type="transmembrane region" description="Helical" evidence="1">
    <location>
        <begin position="587"/>
        <end position="605"/>
    </location>
</feature>
<protein>
    <submittedName>
        <fullName evidence="2">Uncharacterized protein</fullName>
    </submittedName>
</protein>
<feature type="transmembrane region" description="Helical" evidence="1">
    <location>
        <begin position="487"/>
        <end position="513"/>
    </location>
</feature>
<accession>A0AAE9D036</accession>
<keyword evidence="1" id="KW-0812">Transmembrane</keyword>
<feature type="transmembrane region" description="Helical" evidence="1">
    <location>
        <begin position="6"/>
        <end position="33"/>
    </location>
</feature>
<dbReference type="Proteomes" id="UP000827892">
    <property type="component" value="Chromosome V"/>
</dbReference>
<feature type="transmembrane region" description="Helical" evidence="1">
    <location>
        <begin position="45"/>
        <end position="67"/>
    </location>
</feature>
<feature type="transmembrane region" description="Helical" evidence="1">
    <location>
        <begin position="181"/>
        <end position="200"/>
    </location>
</feature>
<feature type="transmembrane region" description="Helical" evidence="1">
    <location>
        <begin position="212"/>
        <end position="229"/>
    </location>
</feature>
<evidence type="ECO:0000313" key="3">
    <source>
        <dbReference type="Proteomes" id="UP000827892"/>
    </source>
</evidence>
<dbReference type="Pfam" id="PF10316">
    <property type="entry name" value="7TM_GPCR_Srbc"/>
    <property type="match status" value="4"/>
</dbReference>
<dbReference type="AlphaFoldDB" id="A0AAE9D036"/>
<feature type="transmembrane region" description="Helical" evidence="1">
    <location>
        <begin position="398"/>
        <end position="417"/>
    </location>
</feature>
<feature type="transmembrane region" description="Helical" evidence="1">
    <location>
        <begin position="370"/>
        <end position="392"/>
    </location>
</feature>
<sequence>MYTSAIIINTVAISFPFISMIVYGRLLLMIFWFKTIQKSPELYLFYCKFVFDLVISFISFIKMIIYGLSMTSWADFFFANHWLTFMFVWPVSSFSTLRAILVLLIAMDRTCATYIPIKFFKYRKLIPTYLIIGLVLSYSIIDTSVAFLICQIDLSTPTDCVSAQCINGACYQRYWLVFSQILYALIIALTLLLCLKIFFWNKANLSGDLKRANRLAMINAFILFIFNFLPPIANSVFSNYFEYVGAMNSVCQTLGFVVESWLTNVSMRQKYRVTVVTSSGKVVQRSTVEKFSEYKFWKNDHYGLSMTQLYNFLTANHLLTFMVVWPVSASSNVRAVLIFIIALDRTCAAYCPTIFSKYRKLIPTVHANRLALIETFIIIMFDLISPIINSFYPDYFEFVGAMNTVCQTLGFAVESWLTIINMQQKYRIDSVKPSAKSITRKIKIAPELYLFYCRFVLDLLISFISFVKMIVYALSMTPLYDFLVTNHWLTFIVVWPVSVLSSMRAVLVLIIAFDRTFAAYFPVFFFNYRKLIPTLLIIAFVSSYFVFEVLVAFQVCKINLNIPTTCISAQCINGACYHNYWITFSKILYALIIALTLMLCLKIFFWDRFKKQNVNKDLRRANRLALIETFIIIVFNLIPPTINSFYPNYFEYVGAMNTVCQTLGFVVESWLTTINMQQKYRIDGGRKPSGKSMYPSEISGNKY</sequence>
<evidence type="ECO:0000256" key="1">
    <source>
        <dbReference type="SAM" id="Phobius"/>
    </source>
</evidence>
<evidence type="ECO:0000313" key="2">
    <source>
        <dbReference type="EMBL" id="ULT87371.1"/>
    </source>
</evidence>
<keyword evidence="1" id="KW-1133">Transmembrane helix</keyword>
<gene>
    <name evidence="2" type="ORF">L3Y34_006883</name>
</gene>
<dbReference type="EMBL" id="CP090895">
    <property type="protein sequence ID" value="ULT87371.1"/>
    <property type="molecule type" value="Genomic_DNA"/>
</dbReference>
<feature type="transmembrane region" description="Helical" evidence="1">
    <location>
        <begin position="625"/>
        <end position="646"/>
    </location>
</feature>
<dbReference type="InterPro" id="IPR019420">
    <property type="entry name" value="7TM_GPCR_serpentine_rcpt_Srbc"/>
</dbReference>
<name>A0AAE9D036_CAEBR</name>
<feature type="transmembrane region" description="Helical" evidence="1">
    <location>
        <begin position="449"/>
        <end position="475"/>
    </location>
</feature>
<reference evidence="2 3" key="1">
    <citation type="submission" date="2022-02" db="EMBL/GenBank/DDBJ databases">
        <title>Chromosome-level reference genomes for two strains of Caenorhabditis briggsae: an improved platform for comparative genomics.</title>
        <authorList>
            <person name="Stevens L."/>
            <person name="Andersen E.C."/>
        </authorList>
    </citation>
    <scope>NUCLEOTIDE SEQUENCE [LARGE SCALE GENOMIC DNA]</scope>
    <source>
        <strain evidence="2">QX1410_ONT</strain>
        <tissue evidence="2">Whole-organism</tissue>
    </source>
</reference>
<dbReference type="PANTHER" id="PTHR10664">
    <property type="entry name" value="SERPENTINE RECEPTOR-C.ELEGANS"/>
    <property type="match status" value="1"/>
</dbReference>
<proteinExistence type="predicted"/>
<feature type="transmembrane region" description="Helical" evidence="1">
    <location>
        <begin position="652"/>
        <end position="671"/>
    </location>
</feature>